<name>A0A1M6DBD5_9CLOT</name>
<organism evidence="1 2">
    <name type="scientific">Clostridium intestinale DSM 6191</name>
    <dbReference type="NCBI Taxonomy" id="1121320"/>
    <lineage>
        <taxon>Bacteria</taxon>
        <taxon>Bacillati</taxon>
        <taxon>Bacillota</taxon>
        <taxon>Clostridia</taxon>
        <taxon>Eubacteriales</taxon>
        <taxon>Clostridiaceae</taxon>
        <taxon>Clostridium</taxon>
    </lineage>
</organism>
<dbReference type="Proteomes" id="UP000184241">
    <property type="component" value="Unassembled WGS sequence"/>
</dbReference>
<proteinExistence type="predicted"/>
<reference evidence="1 2" key="1">
    <citation type="submission" date="2016-11" db="EMBL/GenBank/DDBJ databases">
        <authorList>
            <person name="Jaros S."/>
            <person name="Januszkiewicz K."/>
            <person name="Wedrychowicz H."/>
        </authorList>
    </citation>
    <scope>NUCLEOTIDE SEQUENCE [LARGE SCALE GENOMIC DNA]</scope>
    <source>
        <strain evidence="1 2">DSM 6191</strain>
    </source>
</reference>
<protein>
    <submittedName>
        <fullName evidence="1">Stage II sporulation protein R</fullName>
    </submittedName>
</protein>
<evidence type="ECO:0000313" key="2">
    <source>
        <dbReference type="Proteomes" id="UP000184241"/>
    </source>
</evidence>
<sequence length="213" mass="24785">MKKIFCFLLGIIAIVNLYFFVGAKQVKSDEEIVKDISEKLIRFHVIANSDEEADQQLKIKVKDNIINYIFPKLKDSKSIDESRDILRNNNKQILKIAEKTIKENGYNYSVNSTLDRENFPEKNYGNITLPQGEYEAYRVIIGSGQGKNWWCVMFPPLCFVDVTKGQVSDKETEETMKRVLDDDEYTEISNKNDKNKIKIKFKIVEIIKDLIDK</sequence>
<evidence type="ECO:0000313" key="1">
    <source>
        <dbReference type="EMBL" id="SHI70460.1"/>
    </source>
</evidence>
<dbReference type="NCBIfam" id="TIGR02837">
    <property type="entry name" value="spore_II_R"/>
    <property type="match status" value="1"/>
</dbReference>
<dbReference type="AlphaFoldDB" id="A0A1M6DBD5"/>
<dbReference type="EMBL" id="FQXU01000018">
    <property type="protein sequence ID" value="SHI70460.1"/>
    <property type="molecule type" value="Genomic_DNA"/>
</dbReference>
<accession>A0A1M6DBD5</accession>
<gene>
    <name evidence="1" type="ORF">SAMN02745941_04207</name>
</gene>
<dbReference type="RefSeq" id="WP_073022525.1">
    <property type="nucleotide sequence ID" value="NZ_FQXU01000018.1"/>
</dbReference>
<dbReference type="Pfam" id="PF09551">
    <property type="entry name" value="Spore_II_R"/>
    <property type="match status" value="1"/>
</dbReference>
<dbReference type="InterPro" id="IPR014202">
    <property type="entry name" value="Spore_II_R"/>
</dbReference>